<protein>
    <submittedName>
        <fullName evidence="1 2">Uncharacterized protein</fullName>
    </submittedName>
</protein>
<dbReference type="Gramene" id="KRH51361">
    <property type="protein sequence ID" value="KRH51361"/>
    <property type="gene ID" value="GLYMA_06G002100"/>
</dbReference>
<reference evidence="2" key="2">
    <citation type="submission" date="2018-02" db="UniProtKB">
        <authorList>
            <consortium name="EnsemblPlants"/>
        </authorList>
    </citation>
    <scope>IDENTIFICATION</scope>
    <source>
        <strain evidence="2">Williams 82</strain>
    </source>
</reference>
<sequence>MQKERKFQNNQQQMSFLGGICFRRNKITFYVSGSKIPWNKYNIPRNGIPRNLSCSQLILLWLKTYSQEYLIRIAKQKYH</sequence>
<evidence type="ECO:0000313" key="1">
    <source>
        <dbReference type="EMBL" id="KRH51361.1"/>
    </source>
</evidence>
<name>A0A0R0J9H0_SOYBN</name>
<reference evidence="1 2" key="1">
    <citation type="journal article" date="2010" name="Nature">
        <title>Genome sequence of the palaeopolyploid soybean.</title>
        <authorList>
            <person name="Schmutz J."/>
            <person name="Cannon S.B."/>
            <person name="Schlueter J."/>
            <person name="Ma J."/>
            <person name="Mitros T."/>
            <person name="Nelson W."/>
            <person name="Hyten D.L."/>
            <person name="Song Q."/>
            <person name="Thelen J.J."/>
            <person name="Cheng J."/>
            <person name="Xu D."/>
            <person name="Hellsten U."/>
            <person name="May G.D."/>
            <person name="Yu Y."/>
            <person name="Sakurai T."/>
            <person name="Umezawa T."/>
            <person name="Bhattacharyya M.K."/>
            <person name="Sandhu D."/>
            <person name="Valliyodan B."/>
            <person name="Lindquist E."/>
            <person name="Peto M."/>
            <person name="Grant D."/>
            <person name="Shu S."/>
            <person name="Goodstein D."/>
            <person name="Barry K."/>
            <person name="Futrell-Griggs M."/>
            <person name="Abernathy B."/>
            <person name="Du J."/>
            <person name="Tian Z."/>
            <person name="Zhu L."/>
            <person name="Gill N."/>
            <person name="Joshi T."/>
            <person name="Libault M."/>
            <person name="Sethuraman A."/>
            <person name="Zhang X.-C."/>
            <person name="Shinozaki K."/>
            <person name="Nguyen H.T."/>
            <person name="Wing R.A."/>
            <person name="Cregan P."/>
            <person name="Specht J."/>
            <person name="Grimwood J."/>
            <person name="Rokhsar D."/>
            <person name="Stacey G."/>
            <person name="Shoemaker R.C."/>
            <person name="Jackson S.A."/>
        </authorList>
    </citation>
    <scope>NUCLEOTIDE SEQUENCE</scope>
    <source>
        <strain evidence="2">cv. Williams 82</strain>
        <tissue evidence="1">Callus</tissue>
    </source>
</reference>
<dbReference type="InParanoid" id="A0A0R0J9H0"/>
<gene>
    <name evidence="1" type="ORF">GLYMA_06G002100</name>
</gene>
<accession>A0A0R0J9H0</accession>
<proteinExistence type="predicted"/>
<dbReference type="EnsemblPlants" id="KRH51361">
    <property type="protein sequence ID" value="KRH51361"/>
    <property type="gene ID" value="GLYMA_06G002100"/>
</dbReference>
<organism evidence="1">
    <name type="scientific">Glycine max</name>
    <name type="common">Soybean</name>
    <name type="synonym">Glycine hispida</name>
    <dbReference type="NCBI Taxonomy" id="3847"/>
    <lineage>
        <taxon>Eukaryota</taxon>
        <taxon>Viridiplantae</taxon>
        <taxon>Streptophyta</taxon>
        <taxon>Embryophyta</taxon>
        <taxon>Tracheophyta</taxon>
        <taxon>Spermatophyta</taxon>
        <taxon>Magnoliopsida</taxon>
        <taxon>eudicotyledons</taxon>
        <taxon>Gunneridae</taxon>
        <taxon>Pentapetalae</taxon>
        <taxon>rosids</taxon>
        <taxon>fabids</taxon>
        <taxon>Fabales</taxon>
        <taxon>Fabaceae</taxon>
        <taxon>Papilionoideae</taxon>
        <taxon>50 kb inversion clade</taxon>
        <taxon>NPAAA clade</taxon>
        <taxon>indigoferoid/millettioid clade</taxon>
        <taxon>Phaseoleae</taxon>
        <taxon>Glycine</taxon>
        <taxon>Glycine subgen. Soja</taxon>
    </lineage>
</organism>
<keyword evidence="3" id="KW-1185">Reference proteome</keyword>
<evidence type="ECO:0000313" key="2">
    <source>
        <dbReference type="EnsemblPlants" id="KRH51361"/>
    </source>
</evidence>
<dbReference type="Proteomes" id="UP000008827">
    <property type="component" value="Chromosome 6"/>
</dbReference>
<reference evidence="1" key="3">
    <citation type="submission" date="2018-07" db="EMBL/GenBank/DDBJ databases">
        <title>WGS assembly of Glycine max.</title>
        <authorList>
            <person name="Schmutz J."/>
            <person name="Cannon S."/>
            <person name="Schlueter J."/>
            <person name="Ma J."/>
            <person name="Mitros T."/>
            <person name="Nelson W."/>
            <person name="Hyten D."/>
            <person name="Song Q."/>
            <person name="Thelen J."/>
            <person name="Cheng J."/>
            <person name="Xu D."/>
            <person name="Hellsten U."/>
            <person name="May G."/>
            <person name="Yu Y."/>
            <person name="Sakurai T."/>
            <person name="Umezawa T."/>
            <person name="Bhattacharyya M."/>
            <person name="Sandhu D."/>
            <person name="Valliyodan B."/>
            <person name="Lindquist E."/>
            <person name="Peto M."/>
            <person name="Grant D."/>
            <person name="Shu S."/>
            <person name="Goodstein D."/>
            <person name="Barry K."/>
            <person name="Futrell-Griggs M."/>
            <person name="Abernathy B."/>
            <person name="Du J."/>
            <person name="Tian Z."/>
            <person name="Zhu L."/>
            <person name="Gill N."/>
            <person name="Joshi T."/>
            <person name="Libault M."/>
            <person name="Sethuraman A."/>
            <person name="Zhang X."/>
            <person name="Shinozaki K."/>
            <person name="Nguyen H."/>
            <person name="Wing R."/>
            <person name="Cregan P."/>
            <person name="Specht J."/>
            <person name="Grimwood J."/>
            <person name="Rokhsar D."/>
            <person name="Stacey G."/>
            <person name="Shoemaker R."/>
            <person name="Jackson S."/>
        </authorList>
    </citation>
    <scope>NUCLEOTIDE SEQUENCE</scope>
    <source>
        <tissue evidence="1">Callus</tissue>
    </source>
</reference>
<evidence type="ECO:0000313" key="3">
    <source>
        <dbReference type="Proteomes" id="UP000008827"/>
    </source>
</evidence>
<dbReference type="EMBL" id="CM000839">
    <property type="protein sequence ID" value="KRH51361.1"/>
    <property type="molecule type" value="Genomic_DNA"/>
</dbReference>
<dbReference type="AlphaFoldDB" id="A0A0R0J9H0"/>